<keyword evidence="8" id="KW-0812">Transmembrane</keyword>
<evidence type="ECO:0000256" key="2">
    <source>
        <dbReference type="ARBA" id="ARBA00022527"/>
    </source>
</evidence>
<evidence type="ECO:0000313" key="11">
    <source>
        <dbReference type="Proteomes" id="UP000216074"/>
    </source>
</evidence>
<keyword evidence="11" id="KW-1185">Reference proteome</keyword>
<evidence type="ECO:0000256" key="1">
    <source>
        <dbReference type="ARBA" id="ARBA00012513"/>
    </source>
</evidence>
<sequence length="397" mass="43328">MHHITEPNALPVPQVPDCVFIRMLGSGAAANVYLFRHVQQHRDLAVKVSHQPLHYQDQQRFQSEAKALTALSAHPHILTIHGSFVDACGRGCLLLDYATNGSCQDLIRHQPMSVMRTLDIGIQLADALSFAHRQGFVHRDVKPSNVLLDAHGLPLLADFGICAHLYQTSVITGHSPLWSAPEVLAGLSGGNDMSDMYSMGATLAALLTGMPPERCDLDTYDLPADLVRILRRLMAHHPDDRYGSMRECMHTLQEVQYRLIHEAEPHALPAPSDLPSGPTVSIMASSSSQPYTRTPSAHPKPVTPLRRIRRSHIHPSLHTLLAIIIAAALLAALLAAMLLWHGSETVDTDMLGVVNDNNRHMPPPEVASTQPNRHFKHEDATAIANSPAATCEAGVSS</sequence>
<keyword evidence="5 10" id="KW-0418">Kinase</keyword>
<dbReference type="SMART" id="SM00220">
    <property type="entry name" value="S_TKc"/>
    <property type="match status" value="1"/>
</dbReference>
<dbReference type="Gene3D" id="1.10.510.10">
    <property type="entry name" value="Transferase(Phosphotransferase) domain 1"/>
    <property type="match status" value="1"/>
</dbReference>
<feature type="transmembrane region" description="Helical" evidence="8">
    <location>
        <begin position="317"/>
        <end position="340"/>
    </location>
</feature>
<feature type="region of interest" description="Disordered" evidence="7">
    <location>
        <begin position="283"/>
        <end position="302"/>
    </location>
</feature>
<keyword evidence="4" id="KW-0547">Nucleotide-binding</keyword>
<dbReference type="GO" id="GO:0005524">
    <property type="term" value="F:ATP binding"/>
    <property type="evidence" value="ECO:0007669"/>
    <property type="project" value="UniProtKB-KW"/>
</dbReference>
<evidence type="ECO:0000256" key="5">
    <source>
        <dbReference type="ARBA" id="ARBA00022777"/>
    </source>
</evidence>
<dbReference type="CDD" id="cd14014">
    <property type="entry name" value="STKc_PknB_like"/>
    <property type="match status" value="1"/>
</dbReference>
<evidence type="ECO:0000259" key="9">
    <source>
        <dbReference type="PROSITE" id="PS50011"/>
    </source>
</evidence>
<dbReference type="AlphaFoldDB" id="A0A261FUK6"/>
<dbReference type="RefSeq" id="WP_094730573.1">
    <property type="nucleotide sequence ID" value="NZ_MWWY01000044.1"/>
</dbReference>
<feature type="compositionally biased region" description="Polar residues" evidence="7">
    <location>
        <begin position="283"/>
        <end position="295"/>
    </location>
</feature>
<comment type="caution">
    <text evidence="10">The sequence shown here is derived from an EMBL/GenBank/DDBJ whole genome shotgun (WGS) entry which is preliminary data.</text>
</comment>
<dbReference type="EMBL" id="MWWY01000044">
    <property type="protein sequence ID" value="OZG62798.1"/>
    <property type="molecule type" value="Genomic_DNA"/>
</dbReference>
<dbReference type="EC" id="2.7.11.1" evidence="1"/>
<dbReference type="Pfam" id="PF00069">
    <property type="entry name" value="Pkinase"/>
    <property type="match status" value="1"/>
</dbReference>
<organism evidence="10 11">
    <name type="scientific">Bifidobacterium hapali</name>
    <dbReference type="NCBI Taxonomy" id="1630172"/>
    <lineage>
        <taxon>Bacteria</taxon>
        <taxon>Bacillati</taxon>
        <taxon>Actinomycetota</taxon>
        <taxon>Actinomycetes</taxon>
        <taxon>Bifidobacteriales</taxon>
        <taxon>Bifidobacteriaceae</taxon>
        <taxon>Bifidobacterium</taxon>
    </lineage>
</organism>
<protein>
    <recommendedName>
        <fullName evidence="1">non-specific serine/threonine protein kinase</fullName>
        <ecNumber evidence="1">2.7.11.1</ecNumber>
    </recommendedName>
</protein>
<evidence type="ECO:0000256" key="8">
    <source>
        <dbReference type="SAM" id="Phobius"/>
    </source>
</evidence>
<dbReference type="InterPro" id="IPR008271">
    <property type="entry name" value="Ser/Thr_kinase_AS"/>
</dbReference>
<keyword evidence="2" id="KW-0723">Serine/threonine-protein kinase</keyword>
<dbReference type="InterPro" id="IPR000719">
    <property type="entry name" value="Prot_kinase_dom"/>
</dbReference>
<reference evidence="10 11" key="1">
    <citation type="journal article" date="2017" name="BMC Genomics">
        <title>Comparative genomic and phylogenomic analyses of the Bifidobacteriaceae family.</title>
        <authorList>
            <person name="Lugli G.A."/>
            <person name="Milani C."/>
            <person name="Turroni F."/>
            <person name="Duranti S."/>
            <person name="Mancabelli L."/>
            <person name="Mangifesta M."/>
            <person name="Ferrario C."/>
            <person name="Modesto M."/>
            <person name="Mattarelli P."/>
            <person name="Jiri K."/>
            <person name="van Sinderen D."/>
            <person name="Ventura M."/>
        </authorList>
    </citation>
    <scope>NUCLEOTIDE SEQUENCE [LARGE SCALE GENOMIC DNA]</scope>
    <source>
        <strain evidence="10 11">DSM 100202</strain>
    </source>
</reference>
<dbReference type="GO" id="GO:0004674">
    <property type="term" value="F:protein serine/threonine kinase activity"/>
    <property type="evidence" value="ECO:0007669"/>
    <property type="project" value="UniProtKB-KW"/>
</dbReference>
<keyword evidence="6" id="KW-0067">ATP-binding</keyword>
<gene>
    <name evidence="10" type="ORF">BHAP_2041</name>
</gene>
<keyword evidence="3" id="KW-0808">Transferase</keyword>
<keyword evidence="8" id="KW-1133">Transmembrane helix</keyword>
<accession>A0A261FUK6</accession>
<evidence type="ECO:0000256" key="7">
    <source>
        <dbReference type="SAM" id="MobiDB-lite"/>
    </source>
</evidence>
<name>A0A261FUK6_9BIFI</name>
<dbReference type="SUPFAM" id="SSF56112">
    <property type="entry name" value="Protein kinase-like (PK-like)"/>
    <property type="match status" value="1"/>
</dbReference>
<dbReference type="InterPro" id="IPR011009">
    <property type="entry name" value="Kinase-like_dom_sf"/>
</dbReference>
<feature type="domain" description="Protein kinase" evidence="9">
    <location>
        <begin position="18"/>
        <end position="280"/>
    </location>
</feature>
<dbReference type="PANTHER" id="PTHR43289">
    <property type="entry name" value="MITOGEN-ACTIVATED PROTEIN KINASE KINASE KINASE 20-RELATED"/>
    <property type="match status" value="1"/>
</dbReference>
<evidence type="ECO:0000313" key="10">
    <source>
        <dbReference type="EMBL" id="OZG62798.1"/>
    </source>
</evidence>
<evidence type="ECO:0000256" key="3">
    <source>
        <dbReference type="ARBA" id="ARBA00022679"/>
    </source>
</evidence>
<evidence type="ECO:0000256" key="4">
    <source>
        <dbReference type="ARBA" id="ARBA00022741"/>
    </source>
</evidence>
<proteinExistence type="predicted"/>
<dbReference type="PANTHER" id="PTHR43289:SF6">
    <property type="entry name" value="SERINE_THREONINE-PROTEIN KINASE NEKL-3"/>
    <property type="match status" value="1"/>
</dbReference>
<dbReference type="PROSITE" id="PS50011">
    <property type="entry name" value="PROTEIN_KINASE_DOM"/>
    <property type="match status" value="1"/>
</dbReference>
<dbReference type="OrthoDB" id="9762169at2"/>
<dbReference type="PROSITE" id="PS00108">
    <property type="entry name" value="PROTEIN_KINASE_ST"/>
    <property type="match status" value="1"/>
</dbReference>
<evidence type="ECO:0000256" key="6">
    <source>
        <dbReference type="ARBA" id="ARBA00022840"/>
    </source>
</evidence>
<dbReference type="Proteomes" id="UP000216074">
    <property type="component" value="Unassembled WGS sequence"/>
</dbReference>
<keyword evidence="8" id="KW-0472">Membrane</keyword>